<dbReference type="AlphaFoldDB" id="A0A9X2RE27"/>
<keyword evidence="7" id="KW-1185">Reference proteome</keyword>
<dbReference type="RefSeq" id="WP_255133176.1">
    <property type="nucleotide sequence ID" value="NZ_JANDBC010000001.1"/>
</dbReference>
<dbReference type="PANTHER" id="PTHR15162:SF7">
    <property type="entry name" value="SUCCINYLGLUTAMATE DESUCCINYLASE"/>
    <property type="match status" value="1"/>
</dbReference>
<reference evidence="6" key="1">
    <citation type="submission" date="2022-06" db="EMBL/GenBank/DDBJ databases">
        <title>Gracilimonas sp. CAU 1638 isolated from sea sediment.</title>
        <authorList>
            <person name="Kim W."/>
        </authorList>
    </citation>
    <scope>NUCLEOTIDE SEQUENCE</scope>
    <source>
        <strain evidence="6">CAU 1638</strain>
    </source>
</reference>
<dbReference type="InterPro" id="IPR050178">
    <property type="entry name" value="AspA/AstE_fam"/>
</dbReference>
<dbReference type="Proteomes" id="UP001139125">
    <property type="component" value="Unassembled WGS sequence"/>
</dbReference>
<proteinExistence type="predicted"/>
<comment type="cofactor">
    <cofactor evidence="1">
        <name>Zn(2+)</name>
        <dbReference type="ChEBI" id="CHEBI:29105"/>
    </cofactor>
</comment>
<comment type="caution">
    <text evidence="6">The sequence shown here is derived from an EMBL/GenBank/DDBJ whole genome shotgun (WGS) entry which is preliminary data.</text>
</comment>
<evidence type="ECO:0000256" key="4">
    <source>
        <dbReference type="ARBA" id="ARBA00022833"/>
    </source>
</evidence>
<accession>A0A9X2RE27</accession>
<protein>
    <submittedName>
        <fullName evidence="6">Succinylglutamate desuccinylase/aspartoacylase family protein</fullName>
    </submittedName>
</protein>
<keyword evidence="3" id="KW-0378">Hydrolase</keyword>
<evidence type="ECO:0000313" key="7">
    <source>
        <dbReference type="Proteomes" id="UP001139125"/>
    </source>
</evidence>
<name>A0A9X2RE27_9BACT</name>
<sequence>MHNEKETEQKKDDTNRIIWSHEAEVGPIFVVFAGVHGNETAGINACKQIANALESMKGDMQGSVYMISGNKTAIEEGVRYIDFDLNRIWNELDSGSDELRESAEWKEALEIREIIKGLIGRYSDDMKEIYFIDLHTTSAKSCAFIPFNDTLENRRIALRFPVPQILGIEESIHGTLLSYINDLGYPAIGFEAGSHTDPLSIERTEAFLWIYLDYVNIVNLGIKELRQLEEKLRPESDIPIKYYEIDHHYMVEDPLTFRMKKGYVNFDSIRKGDFLAYDDHQRINAPVSGFIFMPLYQKKGNDGFFILKGRSPFWLEISSIFRDSFLNNYLHYLPGVEEFQPGAYSVNLTIARFFVKEIFHLLGYRVIRKDENRLICYKRI</sequence>
<dbReference type="Pfam" id="PF24827">
    <property type="entry name" value="AstE_AspA_cat"/>
    <property type="match status" value="1"/>
</dbReference>
<evidence type="ECO:0000256" key="2">
    <source>
        <dbReference type="ARBA" id="ARBA00022723"/>
    </source>
</evidence>
<evidence type="ECO:0000313" key="6">
    <source>
        <dbReference type="EMBL" id="MCP9290787.1"/>
    </source>
</evidence>
<feature type="domain" description="Succinylglutamate desuccinylase/Aspartoacylase catalytic" evidence="5">
    <location>
        <begin position="27"/>
        <end position="195"/>
    </location>
</feature>
<dbReference type="Gene3D" id="3.40.630.10">
    <property type="entry name" value="Zn peptidases"/>
    <property type="match status" value="1"/>
</dbReference>
<organism evidence="6 7">
    <name type="scientific">Gracilimonas sediminicola</name>
    <dbReference type="NCBI Taxonomy" id="2952158"/>
    <lineage>
        <taxon>Bacteria</taxon>
        <taxon>Pseudomonadati</taxon>
        <taxon>Balneolota</taxon>
        <taxon>Balneolia</taxon>
        <taxon>Balneolales</taxon>
        <taxon>Balneolaceae</taxon>
        <taxon>Gracilimonas</taxon>
    </lineage>
</organism>
<dbReference type="SUPFAM" id="SSF53187">
    <property type="entry name" value="Zn-dependent exopeptidases"/>
    <property type="match status" value="1"/>
</dbReference>
<dbReference type="InterPro" id="IPR055438">
    <property type="entry name" value="AstE_AspA_cat"/>
</dbReference>
<keyword evidence="4" id="KW-0862">Zinc</keyword>
<dbReference type="GO" id="GO:0005829">
    <property type="term" value="C:cytosol"/>
    <property type="evidence" value="ECO:0007669"/>
    <property type="project" value="TreeGrafter"/>
</dbReference>
<evidence type="ECO:0000259" key="5">
    <source>
        <dbReference type="Pfam" id="PF24827"/>
    </source>
</evidence>
<dbReference type="GO" id="GO:0046872">
    <property type="term" value="F:metal ion binding"/>
    <property type="evidence" value="ECO:0007669"/>
    <property type="project" value="UniProtKB-KW"/>
</dbReference>
<evidence type="ECO:0000256" key="1">
    <source>
        <dbReference type="ARBA" id="ARBA00001947"/>
    </source>
</evidence>
<dbReference type="EMBL" id="JANDBC010000001">
    <property type="protein sequence ID" value="MCP9290787.1"/>
    <property type="molecule type" value="Genomic_DNA"/>
</dbReference>
<keyword evidence="2" id="KW-0479">Metal-binding</keyword>
<evidence type="ECO:0000256" key="3">
    <source>
        <dbReference type="ARBA" id="ARBA00022801"/>
    </source>
</evidence>
<gene>
    <name evidence="6" type="ORF">NM125_04205</name>
</gene>
<dbReference type="GO" id="GO:0016788">
    <property type="term" value="F:hydrolase activity, acting on ester bonds"/>
    <property type="evidence" value="ECO:0007669"/>
    <property type="project" value="InterPro"/>
</dbReference>
<dbReference type="PANTHER" id="PTHR15162">
    <property type="entry name" value="ASPARTOACYLASE"/>
    <property type="match status" value="1"/>
</dbReference>